<organism evidence="1 2">
    <name type="scientific">Sphingobacterium phlebotomi</name>
    <dbReference type="NCBI Taxonomy" id="2605433"/>
    <lineage>
        <taxon>Bacteria</taxon>
        <taxon>Pseudomonadati</taxon>
        <taxon>Bacteroidota</taxon>
        <taxon>Sphingobacteriia</taxon>
        <taxon>Sphingobacteriales</taxon>
        <taxon>Sphingobacteriaceae</taxon>
        <taxon>Sphingobacterium</taxon>
    </lineage>
</organism>
<protein>
    <submittedName>
        <fullName evidence="1">Uncharacterized protein</fullName>
    </submittedName>
</protein>
<dbReference type="PROSITE" id="PS51257">
    <property type="entry name" value="PROKAR_LIPOPROTEIN"/>
    <property type="match status" value="1"/>
</dbReference>
<accession>A0A5D4HAT2</accession>
<keyword evidence="2" id="KW-1185">Reference proteome</keyword>
<proteinExistence type="predicted"/>
<dbReference type="AlphaFoldDB" id="A0A5D4HAT2"/>
<evidence type="ECO:0000313" key="1">
    <source>
        <dbReference type="EMBL" id="TYR37432.1"/>
    </source>
</evidence>
<gene>
    <name evidence="1" type="ORF">FXV77_05355</name>
</gene>
<comment type="caution">
    <text evidence="1">The sequence shown here is derived from an EMBL/GenBank/DDBJ whole genome shotgun (WGS) entry which is preliminary data.</text>
</comment>
<dbReference type="EMBL" id="VTAV01000002">
    <property type="protein sequence ID" value="TYR37432.1"/>
    <property type="molecule type" value="Genomic_DNA"/>
</dbReference>
<dbReference type="RefSeq" id="WP_148918173.1">
    <property type="nucleotide sequence ID" value="NZ_VTAV01000002.1"/>
</dbReference>
<reference evidence="1 2" key="1">
    <citation type="submission" date="2019-08" db="EMBL/GenBank/DDBJ databases">
        <title>Phlebobacter frassis gen. nov. sp. nov., a new member of family Sphingobacteriaceae isolated from sand fly rearing media.</title>
        <authorList>
            <person name="Kakumanu M.L."/>
            <person name="Marayati B.F."/>
            <person name="Wada-Katsumata A."/>
            <person name="Wasserberg G."/>
            <person name="Schal C."/>
            <person name="Apperson C.S."/>
            <person name="Ponnusamy L."/>
        </authorList>
    </citation>
    <scope>NUCLEOTIDE SEQUENCE [LARGE SCALE GENOMIC DNA]</scope>
    <source>
        <strain evidence="1 2">SSI9</strain>
    </source>
</reference>
<dbReference type="Proteomes" id="UP000322362">
    <property type="component" value="Unassembled WGS sequence"/>
</dbReference>
<name>A0A5D4HAT2_9SPHI</name>
<evidence type="ECO:0000313" key="2">
    <source>
        <dbReference type="Proteomes" id="UP000322362"/>
    </source>
</evidence>
<sequence>MKNSLLILTASIFVFSSCKNETVETTHESINREEIRQVISLHSKGLARIKENKLRTKSHDVEAPGEPVQPGDPVLPVATPEAIAVEVSADIALFAEENNLAELAFMTNAVPGFNLDQLPTKTLSEDNLSYSQNFYILANQIVDLEGSSYQDLQSQINAIESTTAFQNLTNEEKTILISASETLLDSYLYWSEELDSDNLVPTKGPFSRLWRFVKSDARGAVSGAVIGTAYLGYPAGTVGGALVGGLAFSAFASELATVNEDIPFAQTTVRGILVPSEWDVVVLPSGELVNEE</sequence>